<sequence>MTTWPPPKSVKQLRGFLGLTGFYRKFIHNYASIALPLTELLKKDSFVWSDAAQTSFDDLKKAMTKAPVLALPNFEEEFMMDTDASGVGMGAVLSQQGHPICFFSKK</sequence>
<dbReference type="Proteomes" id="UP000265520">
    <property type="component" value="Unassembled WGS sequence"/>
</dbReference>
<dbReference type="PANTHER" id="PTHR33064:SF37">
    <property type="entry name" value="RIBONUCLEASE H"/>
    <property type="match status" value="1"/>
</dbReference>
<protein>
    <recommendedName>
        <fullName evidence="1">Reverse transcriptase/retrotransposon-derived protein RNase H-like domain-containing protein</fullName>
    </recommendedName>
</protein>
<accession>A0A392R9T2</accession>
<dbReference type="Gene3D" id="3.30.70.270">
    <property type="match status" value="1"/>
</dbReference>
<dbReference type="FunFam" id="3.30.70.270:FF:000020">
    <property type="entry name" value="Transposon Tf2-6 polyprotein-like Protein"/>
    <property type="match status" value="1"/>
</dbReference>
<dbReference type="InterPro" id="IPR043502">
    <property type="entry name" value="DNA/RNA_pol_sf"/>
</dbReference>
<evidence type="ECO:0000259" key="1">
    <source>
        <dbReference type="Pfam" id="PF17919"/>
    </source>
</evidence>
<evidence type="ECO:0000313" key="3">
    <source>
        <dbReference type="Proteomes" id="UP000265520"/>
    </source>
</evidence>
<evidence type="ECO:0000313" key="2">
    <source>
        <dbReference type="EMBL" id="MCI33408.1"/>
    </source>
</evidence>
<dbReference type="InterPro" id="IPR041577">
    <property type="entry name" value="RT_RNaseH_2"/>
</dbReference>
<proteinExistence type="predicted"/>
<dbReference type="EMBL" id="LXQA010204171">
    <property type="protein sequence ID" value="MCI33408.1"/>
    <property type="molecule type" value="Genomic_DNA"/>
</dbReference>
<dbReference type="AlphaFoldDB" id="A0A392R9T2"/>
<dbReference type="InterPro" id="IPR043128">
    <property type="entry name" value="Rev_trsase/Diguanyl_cyclase"/>
</dbReference>
<keyword evidence="3" id="KW-1185">Reference proteome</keyword>
<reference evidence="2 3" key="1">
    <citation type="journal article" date="2018" name="Front. Plant Sci.">
        <title>Red Clover (Trifolium pratense) and Zigzag Clover (T. medium) - A Picture of Genomic Similarities and Differences.</title>
        <authorList>
            <person name="Dluhosova J."/>
            <person name="Istvanek J."/>
            <person name="Nedelnik J."/>
            <person name="Repkova J."/>
        </authorList>
    </citation>
    <scope>NUCLEOTIDE SEQUENCE [LARGE SCALE GENOMIC DNA]</scope>
    <source>
        <strain evidence="3">cv. 10/8</strain>
        <tissue evidence="2">Leaf</tissue>
    </source>
</reference>
<dbReference type="Pfam" id="PF17919">
    <property type="entry name" value="RT_RNaseH_2"/>
    <property type="match status" value="1"/>
</dbReference>
<feature type="domain" description="Reverse transcriptase/retrotransposon-derived protein RNase H-like" evidence="1">
    <location>
        <begin position="48"/>
        <end position="106"/>
    </location>
</feature>
<dbReference type="PANTHER" id="PTHR33064">
    <property type="entry name" value="POL PROTEIN"/>
    <property type="match status" value="1"/>
</dbReference>
<name>A0A392R9T2_9FABA</name>
<feature type="non-terminal residue" evidence="2">
    <location>
        <position position="106"/>
    </location>
</feature>
<comment type="caution">
    <text evidence="2">The sequence shown here is derived from an EMBL/GenBank/DDBJ whole genome shotgun (WGS) entry which is preliminary data.</text>
</comment>
<organism evidence="2 3">
    <name type="scientific">Trifolium medium</name>
    <dbReference type="NCBI Taxonomy" id="97028"/>
    <lineage>
        <taxon>Eukaryota</taxon>
        <taxon>Viridiplantae</taxon>
        <taxon>Streptophyta</taxon>
        <taxon>Embryophyta</taxon>
        <taxon>Tracheophyta</taxon>
        <taxon>Spermatophyta</taxon>
        <taxon>Magnoliopsida</taxon>
        <taxon>eudicotyledons</taxon>
        <taxon>Gunneridae</taxon>
        <taxon>Pentapetalae</taxon>
        <taxon>rosids</taxon>
        <taxon>fabids</taxon>
        <taxon>Fabales</taxon>
        <taxon>Fabaceae</taxon>
        <taxon>Papilionoideae</taxon>
        <taxon>50 kb inversion clade</taxon>
        <taxon>NPAAA clade</taxon>
        <taxon>Hologalegina</taxon>
        <taxon>IRL clade</taxon>
        <taxon>Trifolieae</taxon>
        <taxon>Trifolium</taxon>
    </lineage>
</organism>
<dbReference type="SUPFAM" id="SSF56672">
    <property type="entry name" value="DNA/RNA polymerases"/>
    <property type="match status" value="1"/>
</dbReference>
<dbReference type="InterPro" id="IPR051320">
    <property type="entry name" value="Viral_Replic_Matur_Polypro"/>
</dbReference>